<dbReference type="AlphaFoldDB" id="A0A0G4IZU2"/>
<evidence type="ECO:0008006" key="6">
    <source>
        <dbReference type="Google" id="ProtNLM"/>
    </source>
</evidence>
<evidence type="ECO:0000313" key="2">
    <source>
        <dbReference type="EMBL" id="CEP00840.1"/>
    </source>
</evidence>
<dbReference type="InterPro" id="IPR009548">
    <property type="entry name" value="Prkrip1"/>
</dbReference>
<sequence>MDATQAARLAADSEARDRVLKLLEDEPIRITQTSGSSAGAGSGDFHHYRQQRRAELARIGQIEQEFLQEKASEEFRKRKQQLDAECAERTARKAAKRRKKKLAKQHQEEAAGASRQGSSGP</sequence>
<gene>
    <name evidence="2" type="ORF">PBRA_008152</name>
    <name evidence="3" type="ORF">PLBR_LOCUS9183</name>
</gene>
<evidence type="ECO:0000313" key="4">
    <source>
        <dbReference type="Proteomes" id="UP000039324"/>
    </source>
</evidence>
<feature type="region of interest" description="Disordered" evidence="1">
    <location>
        <begin position="30"/>
        <end position="51"/>
    </location>
</feature>
<proteinExistence type="predicted"/>
<reference evidence="2 4" key="1">
    <citation type="submission" date="2015-02" db="EMBL/GenBank/DDBJ databases">
        <authorList>
            <person name="Chooi Y.-H."/>
        </authorList>
    </citation>
    <scope>NUCLEOTIDE SEQUENCE [LARGE SCALE GENOMIC DNA]</scope>
    <source>
        <strain evidence="2">E3</strain>
    </source>
</reference>
<dbReference type="GO" id="GO:0003725">
    <property type="term" value="F:double-stranded RNA binding"/>
    <property type="evidence" value="ECO:0007669"/>
    <property type="project" value="InterPro"/>
</dbReference>
<dbReference type="GO" id="GO:0004860">
    <property type="term" value="F:protein kinase inhibitor activity"/>
    <property type="evidence" value="ECO:0007669"/>
    <property type="project" value="TreeGrafter"/>
</dbReference>
<evidence type="ECO:0000313" key="5">
    <source>
        <dbReference type="Proteomes" id="UP000290189"/>
    </source>
</evidence>
<geneLocation type="mitochondrion" evidence="3"/>
<evidence type="ECO:0000313" key="3">
    <source>
        <dbReference type="EMBL" id="SPR01968.1"/>
    </source>
</evidence>
<keyword evidence="3" id="KW-0496">Mitochondrion</keyword>
<protein>
    <recommendedName>
        <fullName evidence="6">PRKR-interacting protein 1</fullName>
    </recommendedName>
</protein>
<accession>A0A0G4IZU2</accession>
<dbReference type="OrthoDB" id="10067079at2759"/>
<name>A0A0G4IZU2_PLABS</name>
<dbReference type="GO" id="GO:0005730">
    <property type="term" value="C:nucleolus"/>
    <property type="evidence" value="ECO:0007669"/>
    <property type="project" value="TreeGrafter"/>
</dbReference>
<feature type="compositionally biased region" description="Basic residues" evidence="1">
    <location>
        <begin position="92"/>
        <end position="104"/>
    </location>
</feature>
<dbReference type="PANTHER" id="PTHR13507:SF0">
    <property type="entry name" value="PRKR-INTERACTING PROTEIN 1"/>
    <property type="match status" value="1"/>
</dbReference>
<dbReference type="Proteomes" id="UP000290189">
    <property type="component" value="Unassembled WGS sequence"/>
</dbReference>
<dbReference type="PANTHER" id="PTHR13507">
    <property type="entry name" value="PRKR-INTERACTING PROTEIN 1"/>
    <property type="match status" value="1"/>
</dbReference>
<dbReference type="Proteomes" id="UP000039324">
    <property type="component" value="Unassembled WGS sequence"/>
</dbReference>
<evidence type="ECO:0000256" key="1">
    <source>
        <dbReference type="SAM" id="MobiDB-lite"/>
    </source>
</evidence>
<dbReference type="STRING" id="37360.A0A0G4IZU2"/>
<dbReference type="EMBL" id="OVEO01000020">
    <property type="protein sequence ID" value="SPR01968.1"/>
    <property type="molecule type" value="Genomic_DNA"/>
</dbReference>
<dbReference type="Pfam" id="PF06658">
    <property type="entry name" value="DUF1168"/>
    <property type="match status" value="1"/>
</dbReference>
<keyword evidence="4" id="KW-1185">Reference proteome</keyword>
<dbReference type="EMBL" id="CDSF01000103">
    <property type="protein sequence ID" value="CEP00840.1"/>
    <property type="molecule type" value="Genomic_DNA"/>
</dbReference>
<dbReference type="GO" id="GO:0019901">
    <property type="term" value="F:protein kinase binding"/>
    <property type="evidence" value="ECO:0007669"/>
    <property type="project" value="TreeGrafter"/>
</dbReference>
<dbReference type="OMA" id="QNTCGSN"/>
<feature type="compositionally biased region" description="Basic and acidic residues" evidence="1">
    <location>
        <begin position="78"/>
        <end position="91"/>
    </location>
</feature>
<organism evidence="2 4">
    <name type="scientific">Plasmodiophora brassicae</name>
    <name type="common">Clubroot disease agent</name>
    <dbReference type="NCBI Taxonomy" id="37360"/>
    <lineage>
        <taxon>Eukaryota</taxon>
        <taxon>Sar</taxon>
        <taxon>Rhizaria</taxon>
        <taxon>Endomyxa</taxon>
        <taxon>Phytomyxea</taxon>
        <taxon>Plasmodiophorida</taxon>
        <taxon>Plasmodiophoridae</taxon>
        <taxon>Plasmodiophora</taxon>
    </lineage>
</organism>
<reference evidence="3 5" key="2">
    <citation type="submission" date="2018-03" db="EMBL/GenBank/DDBJ databases">
        <authorList>
            <person name="Fogelqvist J."/>
        </authorList>
    </citation>
    <scope>NUCLEOTIDE SEQUENCE [LARGE SCALE GENOMIC DNA]</scope>
</reference>
<feature type="region of interest" description="Disordered" evidence="1">
    <location>
        <begin position="78"/>
        <end position="121"/>
    </location>
</feature>